<evidence type="ECO:0000256" key="1">
    <source>
        <dbReference type="SAM" id="Phobius"/>
    </source>
</evidence>
<keyword evidence="1" id="KW-0472">Membrane</keyword>
<reference evidence="6" key="3">
    <citation type="submission" date="2022-09" db="EMBL/GenBank/DDBJ databases">
        <title>Complete genome sequence of Vulcanisaeta souniana.</title>
        <authorList>
            <person name="Kato S."/>
            <person name="Itoh T."/>
            <person name="Ohkuma M."/>
        </authorList>
    </citation>
    <scope>NUCLEOTIDE SEQUENCE [LARGE SCALE GENOMIC DNA]</scope>
    <source>
        <strain evidence="6">JCM 11219</strain>
    </source>
</reference>
<dbReference type="EMBL" id="BMNM01000011">
    <property type="protein sequence ID" value="GGI84386.1"/>
    <property type="molecule type" value="Genomic_DNA"/>
</dbReference>
<dbReference type="Proteomes" id="UP001060771">
    <property type="component" value="Chromosome"/>
</dbReference>
<sequence length="375" mass="42007">MHHATVITIVPGVVNGVMIKKDPVCIPYGFARLGFRSVLVVGKALVRIPGVEVYELGLINPRRGRLPLYIYNALNSLASVIYYGVRLVGLLIRERPLFVLTYYSPTLLPILYFLGRVLGFRVVVKMDWDGVIRGNRIKRVVRALSLAFFSRFVNLMIIESYEALLNAVRFVPSLYSRLRVVYNGWCREVLGGGLSNERGKIVLTVARVEPVKGIHDLIRAFSLVAGKHGDWVLRIVGPVTDKDYFNELRRLVGELGLDGRVEFVGAVSDSELVREYRHASIFVLPSYLESFGIARIEALAFGLPVITTRTGGSEIVRGVGVIVEPGDVHNLANALDRLMSNEDLRRELSLRALERVQSLTYEAVCMRIIKEIMNV</sequence>
<dbReference type="PANTHER" id="PTHR12526:SF627">
    <property type="entry name" value="D-RHAMNOSYLTRANSFERASE WBPZ"/>
    <property type="match status" value="1"/>
</dbReference>
<evidence type="ECO:0000313" key="6">
    <source>
        <dbReference type="Proteomes" id="UP001060771"/>
    </source>
</evidence>
<dbReference type="InterPro" id="IPR001296">
    <property type="entry name" value="Glyco_trans_1"/>
</dbReference>
<dbReference type="SUPFAM" id="SSF53756">
    <property type="entry name" value="UDP-Glycosyltransferase/glycogen phosphorylase"/>
    <property type="match status" value="1"/>
</dbReference>
<dbReference type="PANTHER" id="PTHR12526">
    <property type="entry name" value="GLYCOSYLTRANSFERASE"/>
    <property type="match status" value="1"/>
</dbReference>
<proteinExistence type="predicted"/>
<evidence type="ECO:0000259" key="2">
    <source>
        <dbReference type="Pfam" id="PF00534"/>
    </source>
</evidence>
<accession>A0A830EM34</accession>
<reference evidence="4" key="2">
    <citation type="submission" date="2020-09" db="EMBL/GenBank/DDBJ databases">
        <authorList>
            <person name="Sun Q."/>
            <person name="Ohkuma M."/>
        </authorList>
    </citation>
    <scope>NUCLEOTIDE SEQUENCE</scope>
    <source>
        <strain evidence="4">JCM 11219</strain>
    </source>
</reference>
<dbReference type="OrthoDB" id="29147at2157"/>
<feature type="transmembrane region" description="Helical" evidence="1">
    <location>
        <begin position="140"/>
        <end position="158"/>
    </location>
</feature>
<reference evidence="4" key="1">
    <citation type="journal article" date="2014" name="Int. J. Syst. Evol. Microbiol.">
        <title>Complete genome sequence of Corynebacterium casei LMG S-19264T (=DSM 44701T), isolated from a smear-ripened cheese.</title>
        <authorList>
            <consortium name="US DOE Joint Genome Institute (JGI-PGF)"/>
            <person name="Walter F."/>
            <person name="Albersmeier A."/>
            <person name="Kalinowski J."/>
            <person name="Ruckert C."/>
        </authorList>
    </citation>
    <scope>NUCLEOTIDE SEQUENCE</scope>
    <source>
        <strain evidence="4">JCM 11219</strain>
    </source>
</reference>
<dbReference type="GeneID" id="76207325"/>
<evidence type="ECO:0000313" key="4">
    <source>
        <dbReference type="EMBL" id="GGI84386.1"/>
    </source>
</evidence>
<keyword evidence="1" id="KW-1133">Transmembrane helix</keyword>
<dbReference type="Pfam" id="PF00534">
    <property type="entry name" value="Glycos_transf_1"/>
    <property type="match status" value="1"/>
</dbReference>
<dbReference type="Proteomes" id="UP000657075">
    <property type="component" value="Unassembled WGS sequence"/>
</dbReference>
<dbReference type="AlphaFoldDB" id="A0A830EM34"/>
<name>A0A830EM34_9CREN</name>
<evidence type="ECO:0000313" key="5">
    <source>
        <dbReference type="Proteomes" id="UP000657075"/>
    </source>
</evidence>
<dbReference type="Gene3D" id="3.40.50.2000">
    <property type="entry name" value="Glycogen Phosphorylase B"/>
    <property type="match status" value="1"/>
</dbReference>
<dbReference type="RefSeq" id="WP_188603938.1">
    <property type="nucleotide sequence ID" value="NZ_AP026830.1"/>
</dbReference>
<keyword evidence="1" id="KW-0812">Transmembrane</keyword>
<evidence type="ECO:0000313" key="3">
    <source>
        <dbReference type="EMBL" id="BDR92688.1"/>
    </source>
</evidence>
<protein>
    <recommendedName>
        <fullName evidence="2">Glycosyl transferase family 1 domain-containing protein</fullName>
    </recommendedName>
</protein>
<dbReference type="EMBL" id="AP026830">
    <property type="protein sequence ID" value="BDR92688.1"/>
    <property type="molecule type" value="Genomic_DNA"/>
</dbReference>
<feature type="domain" description="Glycosyl transferase family 1" evidence="2">
    <location>
        <begin position="195"/>
        <end position="352"/>
    </location>
</feature>
<keyword evidence="6" id="KW-1185">Reference proteome</keyword>
<feature type="transmembrane region" description="Helical" evidence="1">
    <location>
        <begin position="68"/>
        <end position="85"/>
    </location>
</feature>
<reference evidence="3" key="4">
    <citation type="journal article" date="2023" name="Microbiol. Resour. Announc.">
        <title>Complete Genome Sequence of Vulcanisaeta souniana Strain IC-059, a Hyperthermophilic Archaeon Isolated from Hot Spring Water in Japan.</title>
        <authorList>
            <person name="Kato S."/>
            <person name="Itoh T."/>
            <person name="Wu L."/>
            <person name="Ma J."/>
            <person name="Ohkuma M."/>
        </authorList>
    </citation>
    <scope>NUCLEOTIDE SEQUENCE</scope>
    <source>
        <strain evidence="3">JCM 11219</strain>
    </source>
</reference>
<organism evidence="4 5">
    <name type="scientific">Vulcanisaeta souniana JCM 11219</name>
    <dbReference type="NCBI Taxonomy" id="1293586"/>
    <lineage>
        <taxon>Archaea</taxon>
        <taxon>Thermoproteota</taxon>
        <taxon>Thermoprotei</taxon>
        <taxon>Thermoproteales</taxon>
        <taxon>Thermoproteaceae</taxon>
        <taxon>Vulcanisaeta</taxon>
    </lineage>
</organism>
<gene>
    <name evidence="4" type="ORF">GCM10007112_21670</name>
    <name evidence="3" type="ORF">Vsou_17810</name>
</gene>
<dbReference type="GO" id="GO:0016757">
    <property type="term" value="F:glycosyltransferase activity"/>
    <property type="evidence" value="ECO:0007669"/>
    <property type="project" value="InterPro"/>
</dbReference>
<feature type="transmembrane region" description="Helical" evidence="1">
    <location>
        <begin position="97"/>
        <end position="119"/>
    </location>
</feature>
<dbReference type="CDD" id="cd03801">
    <property type="entry name" value="GT4_PimA-like"/>
    <property type="match status" value="1"/>
</dbReference>